<dbReference type="Pfam" id="PF02338">
    <property type="entry name" value="OTU"/>
    <property type="match status" value="1"/>
</dbReference>
<dbReference type="AlphaFoldDB" id="J5Q1Z8"/>
<dbReference type="RefSeq" id="XP_014176195.1">
    <property type="nucleotide sequence ID" value="XM_014320720.1"/>
</dbReference>
<evidence type="ECO:0000256" key="1">
    <source>
        <dbReference type="SAM" id="MobiDB-lite"/>
    </source>
</evidence>
<dbReference type="Proteomes" id="UP000002748">
    <property type="component" value="Unassembled WGS sequence"/>
</dbReference>
<dbReference type="Gene3D" id="3.90.70.80">
    <property type="match status" value="1"/>
</dbReference>
<feature type="region of interest" description="Disordered" evidence="1">
    <location>
        <begin position="86"/>
        <end position="117"/>
    </location>
</feature>
<dbReference type="HOGENOM" id="CLU_316222_0_0_1"/>
<dbReference type="PROSITE" id="PS50802">
    <property type="entry name" value="OTU"/>
    <property type="match status" value="1"/>
</dbReference>
<dbReference type="OrthoDB" id="2564822at2759"/>
<dbReference type="PANTHER" id="PTHR34863">
    <property type="entry name" value="EXPRESSED PROTEIN"/>
    <property type="match status" value="1"/>
</dbReference>
<reference evidence="3 4" key="1">
    <citation type="journal article" date="2012" name="Eukaryot. Cell">
        <title>Draft genome sequence of CBS 2479, the standard type strain of Trichosporon asahii.</title>
        <authorList>
            <person name="Yang R.Y."/>
            <person name="Li H.T."/>
            <person name="Zhu H."/>
            <person name="Zhou G.P."/>
            <person name="Wang M."/>
            <person name="Wang L."/>
        </authorList>
    </citation>
    <scope>NUCLEOTIDE SEQUENCE [LARGE SCALE GENOMIC DNA]</scope>
    <source>
        <strain evidence="4">ATCC 90039 / CBS 2479 / JCM 2466 / KCTC 7840 / NCYC 2677 / UAMH 7654</strain>
    </source>
</reference>
<dbReference type="CDD" id="cd22744">
    <property type="entry name" value="OTU"/>
    <property type="match status" value="1"/>
</dbReference>
<dbReference type="GeneID" id="25990082"/>
<dbReference type="EMBL" id="ALBS01000339">
    <property type="protein sequence ID" value="EJT45038.1"/>
    <property type="molecule type" value="Genomic_DNA"/>
</dbReference>
<evidence type="ECO:0000313" key="3">
    <source>
        <dbReference type="EMBL" id="EJT45038.1"/>
    </source>
</evidence>
<feature type="region of interest" description="Disordered" evidence="1">
    <location>
        <begin position="137"/>
        <end position="157"/>
    </location>
</feature>
<gene>
    <name evidence="3" type="ORF">A1Q1_06570</name>
</gene>
<organism evidence="3 4">
    <name type="scientific">Trichosporon asahii var. asahii (strain ATCC 90039 / CBS 2479 / JCM 2466 / KCTC 7840 / NBRC 103889/ NCYC 2677 / UAMH 7654)</name>
    <name type="common">Yeast</name>
    <dbReference type="NCBI Taxonomy" id="1186058"/>
    <lineage>
        <taxon>Eukaryota</taxon>
        <taxon>Fungi</taxon>
        <taxon>Dikarya</taxon>
        <taxon>Basidiomycota</taxon>
        <taxon>Agaricomycotina</taxon>
        <taxon>Tremellomycetes</taxon>
        <taxon>Trichosporonales</taxon>
        <taxon>Trichosporonaceae</taxon>
        <taxon>Trichosporon</taxon>
    </lineage>
</organism>
<sequence length="923" mass="102876">MGYKRTAKVAATARDMRSTRTSTTVANRVTVAPVAKVKAAHGKSLAMNRKRLTPTVNKRHPIVWIDNTGFDFGAYPAWPKMSKPTKQTAASVESSDAVFDGDSTPGSADDNAIAPHGNLNHAVETHDSDAEDANITDDDAAAFDGGGDSDSADLEGHSDNSVAADAAAADVSGDDDDIDVTAAVAGDDDDFFVNNDTSPSHDSDDDSVIETGSNQVISSGDFSALPFFKEFRTLASLHASERDAIYAETTRLPVDVDKWEVAMSPTFYLRHIDTPVACVRLASHAPKSKPRRKDEPKTPFDGWLLLADDVHLIFVDPAIKAPFYRELKKTHIVRPSRFPWVSSTGGAAIPICRFVECLQVAHCSTIRLKQYGQKMPIDKRYITRPIADAEHRLSEHNEWDIGTNFESSVIWLFSPVNGNISRHLTTFPMIIPGSLDYGSVQIITRFKHRDFRIKIYPRLVHVIKSINSRLQGEPPQTVRNIKRKGAAAQAMVQELTTISSKEMGGFRIEVSVRARTLGEAQRIVNDTGFLRPSTWVNSSDGPLSRFRLDVKVVTKQGLIDNANWVYRQSVAAGIYSGGDHTAATSLDKRISLDVFNSLGWNAGLRTPTRSLDPVAWWRTVEISDEAMSEVELLAILNRLYPTDLDKRNLVAIIRTKGKKKGFPCRKNEKHSYDIKARHPPRWQCRDKSCKDNLPLGQAMRWVAQLIINDWVPRQAVGIPSARRQSDTADDSRRVTNDKLGVVHRTPLSSVTPPRRIDKAFRPPPAINRLRFEVPGMSRLVRLPVEPAYYRTRWTIGDGNCQFRAFAKAYGGIDHIAARKAAVDYMFENFKQFEAFYADDEMEKQYGDFDMYLDAMAKQFEYGDQLTLAALAASYKVSIKVLHMSHTLDYEWVDGGDSDSGRVIKLFFNAGTKHYENLVAARDL</sequence>
<evidence type="ECO:0000313" key="4">
    <source>
        <dbReference type="Proteomes" id="UP000002748"/>
    </source>
</evidence>
<dbReference type="KEGG" id="tasa:A1Q1_06570"/>
<dbReference type="SUPFAM" id="SSF54001">
    <property type="entry name" value="Cysteine proteinases"/>
    <property type="match status" value="1"/>
</dbReference>
<dbReference type="VEuPathDB" id="FungiDB:A1Q1_06570"/>
<dbReference type="PANTHER" id="PTHR34863:SF1">
    <property type="entry name" value="OTU DOMAIN-CONTAINING PROTEIN"/>
    <property type="match status" value="1"/>
</dbReference>
<dbReference type="InterPro" id="IPR038765">
    <property type="entry name" value="Papain-like_cys_pep_sf"/>
</dbReference>
<feature type="domain" description="OTU" evidence="2">
    <location>
        <begin position="789"/>
        <end position="920"/>
    </location>
</feature>
<accession>J5Q1Z8</accession>
<protein>
    <recommendedName>
        <fullName evidence="2">OTU domain-containing protein</fullName>
    </recommendedName>
</protein>
<dbReference type="InterPro" id="IPR003323">
    <property type="entry name" value="OTU_dom"/>
</dbReference>
<proteinExistence type="predicted"/>
<name>J5Q1Z8_TRIAS</name>
<comment type="caution">
    <text evidence="3">The sequence shown here is derived from an EMBL/GenBank/DDBJ whole genome shotgun (WGS) entry which is preliminary data.</text>
</comment>
<evidence type="ECO:0000259" key="2">
    <source>
        <dbReference type="PROSITE" id="PS50802"/>
    </source>
</evidence>